<feature type="region of interest" description="Disordered" evidence="4">
    <location>
        <begin position="183"/>
        <end position="207"/>
    </location>
</feature>
<dbReference type="GO" id="GO:0005737">
    <property type="term" value="C:cytoplasm"/>
    <property type="evidence" value="ECO:0007669"/>
    <property type="project" value="UniProtKB-ARBA"/>
</dbReference>
<accession>A0A6F9DB96</accession>
<dbReference type="InterPro" id="IPR012677">
    <property type="entry name" value="Nucleotide-bd_a/b_plait_sf"/>
</dbReference>
<dbReference type="Pfam" id="PF00076">
    <property type="entry name" value="RRM_1"/>
    <property type="match status" value="3"/>
</dbReference>
<proteinExistence type="evidence at transcript level"/>
<evidence type="ECO:0000256" key="1">
    <source>
        <dbReference type="ARBA" id="ARBA00022737"/>
    </source>
</evidence>
<evidence type="ECO:0000313" key="6">
    <source>
        <dbReference type="EMBL" id="CAB3242090.1"/>
    </source>
</evidence>
<feature type="compositionally biased region" description="Polar residues" evidence="4">
    <location>
        <begin position="192"/>
        <end position="205"/>
    </location>
</feature>
<reference evidence="6" key="1">
    <citation type="submission" date="2020-04" db="EMBL/GenBank/DDBJ databases">
        <authorList>
            <person name="Neveu A P."/>
        </authorList>
    </citation>
    <scope>NUCLEOTIDE SEQUENCE</scope>
    <source>
        <tissue evidence="6">Whole embryo</tissue>
    </source>
</reference>
<organism evidence="6">
    <name type="scientific">Phallusia mammillata</name>
    <dbReference type="NCBI Taxonomy" id="59560"/>
    <lineage>
        <taxon>Eukaryota</taxon>
        <taxon>Metazoa</taxon>
        <taxon>Chordata</taxon>
        <taxon>Tunicata</taxon>
        <taxon>Ascidiacea</taxon>
        <taxon>Phlebobranchia</taxon>
        <taxon>Ascidiidae</taxon>
        <taxon>Phallusia</taxon>
    </lineage>
</organism>
<dbReference type="InterPro" id="IPR035979">
    <property type="entry name" value="RBD_domain_sf"/>
</dbReference>
<dbReference type="InterPro" id="IPR050502">
    <property type="entry name" value="Euk_RNA-bind_prot"/>
</dbReference>
<gene>
    <name evidence="6" type="primary">Elavl3</name>
</gene>
<evidence type="ECO:0000256" key="3">
    <source>
        <dbReference type="PROSITE-ProRule" id="PRU00176"/>
    </source>
</evidence>
<dbReference type="AlphaFoldDB" id="A0A6F9DB96"/>
<dbReference type="Gene3D" id="3.30.70.330">
    <property type="match status" value="3"/>
</dbReference>
<evidence type="ECO:0000256" key="4">
    <source>
        <dbReference type="SAM" id="MobiDB-lite"/>
    </source>
</evidence>
<evidence type="ECO:0000256" key="2">
    <source>
        <dbReference type="ARBA" id="ARBA00022884"/>
    </source>
</evidence>
<keyword evidence="1" id="KW-0677">Repeat</keyword>
<dbReference type="EMBL" id="LR784820">
    <property type="protein sequence ID" value="CAB3242090.1"/>
    <property type="molecule type" value="mRNA"/>
</dbReference>
<dbReference type="SUPFAM" id="SSF54928">
    <property type="entry name" value="RNA-binding domain, RBD"/>
    <property type="match status" value="3"/>
</dbReference>
<dbReference type="GO" id="GO:0009967">
    <property type="term" value="P:positive regulation of signal transduction"/>
    <property type="evidence" value="ECO:0007669"/>
    <property type="project" value="UniProtKB-ARBA"/>
</dbReference>
<feature type="domain" description="RRM" evidence="5">
    <location>
        <begin position="98"/>
        <end position="179"/>
    </location>
</feature>
<dbReference type="PROSITE" id="PS50102">
    <property type="entry name" value="RRM"/>
    <property type="match status" value="3"/>
</dbReference>
<keyword evidence="2 3" id="KW-0694">RNA-binding</keyword>
<dbReference type="FunFam" id="3.30.70.330:FF:000383">
    <property type="entry name" value="Sex lethal, isoform D"/>
    <property type="match status" value="1"/>
</dbReference>
<dbReference type="GO" id="GO:1990904">
    <property type="term" value="C:ribonucleoprotein complex"/>
    <property type="evidence" value="ECO:0007669"/>
    <property type="project" value="InterPro"/>
</dbReference>
<dbReference type="GO" id="GO:0003729">
    <property type="term" value="F:mRNA binding"/>
    <property type="evidence" value="ECO:0007669"/>
    <property type="project" value="TreeGrafter"/>
</dbReference>
<evidence type="ECO:0000259" key="5">
    <source>
        <dbReference type="PROSITE" id="PS50102"/>
    </source>
</evidence>
<dbReference type="PRINTS" id="PR00961">
    <property type="entry name" value="HUDSXLRNA"/>
</dbReference>
<dbReference type="InterPro" id="IPR000504">
    <property type="entry name" value="RRM_dom"/>
</dbReference>
<dbReference type="SMART" id="SM00360">
    <property type="entry name" value="RRM"/>
    <property type="match status" value="3"/>
</dbReference>
<protein>
    <submittedName>
        <fullName evidence="6">ELAV-like protein 3</fullName>
    </submittedName>
</protein>
<name>A0A6F9DB96_9ASCI</name>
<sequence>MAAQHQQNNPGTNLIVNYLPQCLTDSEFYQLFLGMGPVKSARIIRDRASGYSYGYGFVDYDTCEDATKAIQQLNQHKLYNKTIKVDYSKPSGVQTKNINLYVCGLPNDITEDLLKTKFSPFGTIVQARLVKDKFTGACQGVGFVLFSCRDEAVAAIEGLNGRAFSEGCTSLLNIRFARDQQKPPPQAFLKSPLNQQQTGQKSMWINNNNSYNNMGASTNPVGGGPMRGPGFRGGKGRFSPMATNYNSQNMGYGNVNMGMYNDPSQFNNQNTAQFTNTNSYQFNNMPNMNQPQSSIVFVYGIGPTTTEQQLWELFKNCGMITKVNVIFDQTKGTGKGYGFITFATQQEACMAVAYMNNYVFEGRNLQVSLKT</sequence>
<dbReference type="PANTHER" id="PTHR48025:SF1">
    <property type="entry name" value="RRM DOMAIN-CONTAINING PROTEIN"/>
    <property type="match status" value="1"/>
</dbReference>
<dbReference type="GO" id="GO:0005634">
    <property type="term" value="C:nucleus"/>
    <property type="evidence" value="ECO:0007669"/>
    <property type="project" value="TreeGrafter"/>
</dbReference>
<dbReference type="InterPro" id="IPR002343">
    <property type="entry name" value="Hud_Sxl_RNA"/>
</dbReference>
<dbReference type="GO" id="GO:0010629">
    <property type="term" value="P:negative regulation of gene expression"/>
    <property type="evidence" value="ECO:0007669"/>
    <property type="project" value="UniProtKB-ARBA"/>
</dbReference>
<feature type="domain" description="RRM" evidence="5">
    <location>
        <begin position="12"/>
        <end position="90"/>
    </location>
</feature>
<feature type="domain" description="RRM" evidence="5">
    <location>
        <begin position="294"/>
        <end position="371"/>
    </location>
</feature>
<dbReference type="PANTHER" id="PTHR48025">
    <property type="entry name" value="OS02G0815200 PROTEIN"/>
    <property type="match status" value="1"/>
</dbReference>